<feature type="compositionally biased region" description="Basic residues" evidence="1">
    <location>
        <begin position="83"/>
        <end position="93"/>
    </location>
</feature>
<dbReference type="RefSeq" id="WP_184986724.1">
    <property type="nucleotide sequence ID" value="NZ_BAAALO010000010.1"/>
</dbReference>
<accession>A0A7X0IK11</accession>
<evidence type="ECO:0000256" key="1">
    <source>
        <dbReference type="SAM" id="MobiDB-lite"/>
    </source>
</evidence>
<protein>
    <submittedName>
        <fullName evidence="2">Uncharacterized protein</fullName>
    </submittedName>
</protein>
<feature type="compositionally biased region" description="Basic and acidic residues" evidence="1">
    <location>
        <begin position="38"/>
        <end position="47"/>
    </location>
</feature>
<dbReference type="Proteomes" id="UP000555564">
    <property type="component" value="Unassembled WGS sequence"/>
</dbReference>
<comment type="caution">
    <text evidence="2">The sequence shown here is derived from an EMBL/GenBank/DDBJ whole genome shotgun (WGS) entry which is preliminary data.</text>
</comment>
<feature type="compositionally biased region" description="Basic residues" evidence="1">
    <location>
        <begin position="1"/>
        <end position="10"/>
    </location>
</feature>
<reference evidence="2 3" key="1">
    <citation type="submission" date="2020-08" db="EMBL/GenBank/DDBJ databases">
        <title>Sequencing the genomes of 1000 actinobacteria strains.</title>
        <authorList>
            <person name="Klenk H.-P."/>
        </authorList>
    </citation>
    <scope>NUCLEOTIDE SEQUENCE [LARGE SCALE GENOMIC DNA]</scope>
    <source>
        <strain evidence="2 3">DSM 44936</strain>
    </source>
</reference>
<organism evidence="2 3">
    <name type="scientific">Sphaerisporangium rubeum</name>
    <dbReference type="NCBI Taxonomy" id="321317"/>
    <lineage>
        <taxon>Bacteria</taxon>
        <taxon>Bacillati</taxon>
        <taxon>Actinomycetota</taxon>
        <taxon>Actinomycetes</taxon>
        <taxon>Streptosporangiales</taxon>
        <taxon>Streptosporangiaceae</taxon>
        <taxon>Sphaerisporangium</taxon>
    </lineage>
</organism>
<keyword evidence="3" id="KW-1185">Reference proteome</keyword>
<sequence length="93" mass="10386">MHARTRRHPPTRPPGRPPDGTAERAERRTAKRRAVSSAERRTAEHHPFGSAECRAAGHSGCRSDGTAERSAVLGPWWPAAQGRQKRRLRPHEP</sequence>
<dbReference type="AlphaFoldDB" id="A0A7X0IK11"/>
<name>A0A7X0IK11_9ACTN</name>
<dbReference type="EMBL" id="JACHIU010000001">
    <property type="protein sequence ID" value="MBB6476596.1"/>
    <property type="molecule type" value="Genomic_DNA"/>
</dbReference>
<proteinExistence type="predicted"/>
<evidence type="ECO:0000313" key="2">
    <source>
        <dbReference type="EMBL" id="MBB6476596.1"/>
    </source>
</evidence>
<gene>
    <name evidence="2" type="ORF">BJ992_006027</name>
</gene>
<feature type="region of interest" description="Disordered" evidence="1">
    <location>
        <begin position="1"/>
        <end position="93"/>
    </location>
</feature>
<evidence type="ECO:0000313" key="3">
    <source>
        <dbReference type="Proteomes" id="UP000555564"/>
    </source>
</evidence>